<name>X0RWH0_9ZZZZ</name>
<organism evidence="1">
    <name type="scientific">marine sediment metagenome</name>
    <dbReference type="NCBI Taxonomy" id="412755"/>
    <lineage>
        <taxon>unclassified sequences</taxon>
        <taxon>metagenomes</taxon>
        <taxon>ecological metagenomes</taxon>
    </lineage>
</organism>
<sequence>GVKYVDGYEQYMYKAASVRRDPQAEIEILGDTLNGERINEKITSAVRYTMRMKCTETEYEALVHAMGGTISIDDGDGKTYDAQNVALANPDMSRTNGIVELTFVDGNNINVWTLNNSDL</sequence>
<gene>
    <name evidence="1" type="ORF">S01H1_10632</name>
</gene>
<comment type="caution">
    <text evidence="1">The sequence shown here is derived from an EMBL/GenBank/DDBJ whole genome shotgun (WGS) entry which is preliminary data.</text>
</comment>
<evidence type="ECO:0000313" key="1">
    <source>
        <dbReference type="EMBL" id="GAF73169.1"/>
    </source>
</evidence>
<dbReference type="EMBL" id="BARS01005422">
    <property type="protein sequence ID" value="GAF73169.1"/>
    <property type="molecule type" value="Genomic_DNA"/>
</dbReference>
<accession>X0RWH0</accession>
<reference evidence="1" key="1">
    <citation type="journal article" date="2014" name="Front. Microbiol.">
        <title>High frequency of phylogenetically diverse reductive dehalogenase-homologous genes in deep subseafloor sedimentary metagenomes.</title>
        <authorList>
            <person name="Kawai M."/>
            <person name="Futagami T."/>
            <person name="Toyoda A."/>
            <person name="Takaki Y."/>
            <person name="Nishi S."/>
            <person name="Hori S."/>
            <person name="Arai W."/>
            <person name="Tsubouchi T."/>
            <person name="Morono Y."/>
            <person name="Uchiyama I."/>
            <person name="Ito T."/>
            <person name="Fujiyama A."/>
            <person name="Inagaki F."/>
            <person name="Takami H."/>
        </authorList>
    </citation>
    <scope>NUCLEOTIDE SEQUENCE</scope>
    <source>
        <strain evidence="1">Expedition CK06-06</strain>
    </source>
</reference>
<proteinExistence type="predicted"/>
<feature type="non-terminal residue" evidence="1">
    <location>
        <position position="1"/>
    </location>
</feature>
<dbReference type="AlphaFoldDB" id="X0RWH0"/>
<protein>
    <submittedName>
        <fullName evidence="1">Uncharacterized protein</fullName>
    </submittedName>
</protein>